<comment type="subcellular location">
    <subcellularLocation>
        <location evidence="1">Membrane</location>
        <topology evidence="1">Multi-pass membrane protein</topology>
    </subcellularLocation>
</comment>
<sequence>MLVELALFVVGLVALVVGSDRAVTAAAEVARFYGVSSFFVGVTLISVGTSIPEMVTSVYGAWYGAGDIVVGNIVGSETAQITLAIGIVALVSPIVAERRNVMIYGGAMTLAMVVMLLTLDDGVIQRSEGLLMMLAYVNFVYTLYTNEGGSEVAQEVVEEAEPPERALPWIVGGLVLVVVGGQLLVTNGIAIARLLGVSEFLVGVLTGLGTTTPEIFVAGLAAHRGVSGISVGAILGSNITDPVFSLGVGALVADVVVTDLASVRAAAAYMLVVSLVVLGLFYWRRGIGRRAALVCLALYLPSFLFV</sequence>
<dbReference type="GO" id="GO:0008273">
    <property type="term" value="F:calcium, potassium:sodium antiporter activity"/>
    <property type="evidence" value="ECO:0007669"/>
    <property type="project" value="TreeGrafter"/>
</dbReference>
<evidence type="ECO:0000256" key="5">
    <source>
        <dbReference type="SAM" id="Phobius"/>
    </source>
</evidence>
<dbReference type="InterPro" id="IPR004837">
    <property type="entry name" value="NaCa_Exmemb"/>
</dbReference>
<dbReference type="AlphaFoldDB" id="A0A2I8VH92"/>
<name>A0A2I8VH92_9EURY</name>
<keyword evidence="3 5" id="KW-1133">Transmembrane helix</keyword>
<dbReference type="GO" id="GO:0006874">
    <property type="term" value="P:intracellular calcium ion homeostasis"/>
    <property type="evidence" value="ECO:0007669"/>
    <property type="project" value="TreeGrafter"/>
</dbReference>
<evidence type="ECO:0000313" key="8">
    <source>
        <dbReference type="Proteomes" id="UP000236584"/>
    </source>
</evidence>
<evidence type="ECO:0000256" key="1">
    <source>
        <dbReference type="ARBA" id="ARBA00004141"/>
    </source>
</evidence>
<keyword evidence="4 5" id="KW-0472">Membrane</keyword>
<reference evidence="7 8" key="1">
    <citation type="submission" date="2018-01" db="EMBL/GenBank/DDBJ databases">
        <title>Complete genome sequence of Salinigranum rubrum GX10T, an extremely halophilic archaeon isolated from a marine solar saltern.</title>
        <authorList>
            <person name="Han S."/>
        </authorList>
    </citation>
    <scope>NUCLEOTIDE SEQUENCE [LARGE SCALE GENOMIC DNA]</scope>
    <source>
        <strain evidence="7 8">GX10</strain>
    </source>
</reference>
<dbReference type="RefSeq" id="WP_103424991.1">
    <property type="nucleotide sequence ID" value="NZ_CP026309.1"/>
</dbReference>
<accession>A0A2I8VH92</accession>
<evidence type="ECO:0000259" key="6">
    <source>
        <dbReference type="Pfam" id="PF01699"/>
    </source>
</evidence>
<evidence type="ECO:0000256" key="3">
    <source>
        <dbReference type="ARBA" id="ARBA00022989"/>
    </source>
</evidence>
<dbReference type="PANTHER" id="PTHR10846">
    <property type="entry name" value="SODIUM/POTASSIUM/CALCIUM EXCHANGER"/>
    <property type="match status" value="1"/>
</dbReference>
<keyword evidence="2 5" id="KW-0812">Transmembrane</keyword>
<dbReference type="Proteomes" id="UP000236584">
    <property type="component" value="Chromosome"/>
</dbReference>
<feature type="domain" description="Sodium/calcium exchanger membrane region" evidence="6">
    <location>
        <begin position="5"/>
        <end position="144"/>
    </location>
</feature>
<dbReference type="Gene3D" id="1.20.1420.30">
    <property type="entry name" value="NCX, central ion-binding region"/>
    <property type="match status" value="1"/>
</dbReference>
<keyword evidence="8" id="KW-1185">Reference proteome</keyword>
<evidence type="ECO:0000256" key="2">
    <source>
        <dbReference type="ARBA" id="ARBA00022692"/>
    </source>
</evidence>
<evidence type="ECO:0000313" key="7">
    <source>
        <dbReference type="EMBL" id="AUV81303.1"/>
    </source>
</evidence>
<dbReference type="KEGG" id="srub:C2R22_06175"/>
<protein>
    <submittedName>
        <fullName evidence="7">Sodium:calcium antiporter</fullName>
    </submittedName>
</protein>
<evidence type="ECO:0000256" key="4">
    <source>
        <dbReference type="ARBA" id="ARBA00023136"/>
    </source>
</evidence>
<feature type="transmembrane region" description="Helical" evidence="5">
    <location>
        <begin position="74"/>
        <end position="95"/>
    </location>
</feature>
<gene>
    <name evidence="7" type="ORF">C2R22_06175</name>
</gene>
<dbReference type="InterPro" id="IPR004481">
    <property type="entry name" value="K/Na/Ca-exchanger"/>
</dbReference>
<dbReference type="GeneID" id="35591659"/>
<dbReference type="OrthoDB" id="142185at2157"/>
<dbReference type="GO" id="GO:0005262">
    <property type="term" value="F:calcium channel activity"/>
    <property type="evidence" value="ECO:0007669"/>
    <property type="project" value="TreeGrafter"/>
</dbReference>
<dbReference type="GO" id="GO:0005886">
    <property type="term" value="C:plasma membrane"/>
    <property type="evidence" value="ECO:0007669"/>
    <property type="project" value="TreeGrafter"/>
</dbReference>
<feature type="transmembrane region" description="Helical" evidence="5">
    <location>
        <begin position="101"/>
        <end position="118"/>
    </location>
</feature>
<dbReference type="InterPro" id="IPR044880">
    <property type="entry name" value="NCX_ion-bd_dom_sf"/>
</dbReference>
<feature type="transmembrane region" description="Helical" evidence="5">
    <location>
        <begin position="166"/>
        <end position="185"/>
    </location>
</feature>
<dbReference type="Pfam" id="PF01699">
    <property type="entry name" value="Na_Ca_ex"/>
    <property type="match status" value="2"/>
</dbReference>
<dbReference type="EMBL" id="CP026309">
    <property type="protein sequence ID" value="AUV81303.1"/>
    <property type="molecule type" value="Genomic_DNA"/>
</dbReference>
<feature type="domain" description="Sodium/calcium exchanger membrane region" evidence="6">
    <location>
        <begin position="169"/>
        <end position="302"/>
    </location>
</feature>
<proteinExistence type="predicted"/>
<feature type="transmembrane region" description="Helical" evidence="5">
    <location>
        <begin position="266"/>
        <end position="283"/>
    </location>
</feature>
<dbReference type="PANTHER" id="PTHR10846:SF8">
    <property type="entry name" value="INNER MEMBRANE PROTEIN YRBG"/>
    <property type="match status" value="1"/>
</dbReference>
<feature type="transmembrane region" description="Helical" evidence="5">
    <location>
        <begin position="35"/>
        <end position="62"/>
    </location>
</feature>
<organism evidence="7 8">
    <name type="scientific">Salinigranum rubrum</name>
    <dbReference type="NCBI Taxonomy" id="755307"/>
    <lineage>
        <taxon>Archaea</taxon>
        <taxon>Methanobacteriati</taxon>
        <taxon>Methanobacteriota</taxon>
        <taxon>Stenosarchaea group</taxon>
        <taxon>Halobacteria</taxon>
        <taxon>Halobacteriales</taxon>
        <taxon>Haloferacaceae</taxon>
        <taxon>Salinigranum</taxon>
    </lineage>
</organism>